<keyword evidence="2" id="KW-1185">Reference proteome</keyword>
<dbReference type="EMBL" id="CARXXK010000001">
    <property type="protein sequence ID" value="CAI6349678.1"/>
    <property type="molecule type" value="Genomic_DNA"/>
</dbReference>
<accession>A0AAV0W1L8</accession>
<protein>
    <submittedName>
        <fullName evidence="1">Uncharacterized protein</fullName>
    </submittedName>
</protein>
<sequence>MICEDLQDSQIQLGTVSIMLSSSLGFTYGICNHFYEKGYDPYAYTVENVYDVKNVDGSQTIGDIFVRLKLTCHGPETMQVNQIVLKSNQPELQPIFNDSDSFDFHFDKHIIQSPPTMMYDSIINKCVGKIQVFNPEIRELLDCQRNQEVKENKPCVCPCKGLIGNVEKILFDGTKRFRSSMCKSNLEVNQACSSVKTCGSVNSAKEENCNDCTEKKSR</sequence>
<comment type="caution">
    <text evidence="1">The sequence shown here is derived from an EMBL/GenBank/DDBJ whole genome shotgun (WGS) entry which is preliminary data.</text>
</comment>
<organism evidence="1 2">
    <name type="scientific">Macrosiphum euphorbiae</name>
    <name type="common">potato aphid</name>
    <dbReference type="NCBI Taxonomy" id="13131"/>
    <lineage>
        <taxon>Eukaryota</taxon>
        <taxon>Metazoa</taxon>
        <taxon>Ecdysozoa</taxon>
        <taxon>Arthropoda</taxon>
        <taxon>Hexapoda</taxon>
        <taxon>Insecta</taxon>
        <taxon>Pterygota</taxon>
        <taxon>Neoptera</taxon>
        <taxon>Paraneoptera</taxon>
        <taxon>Hemiptera</taxon>
        <taxon>Sternorrhyncha</taxon>
        <taxon>Aphidomorpha</taxon>
        <taxon>Aphidoidea</taxon>
        <taxon>Aphididae</taxon>
        <taxon>Macrosiphini</taxon>
        <taxon>Macrosiphum</taxon>
    </lineage>
</organism>
<gene>
    <name evidence="1" type="ORF">MEUPH1_LOCUS6212</name>
</gene>
<reference evidence="1 2" key="1">
    <citation type="submission" date="2023-01" db="EMBL/GenBank/DDBJ databases">
        <authorList>
            <person name="Whitehead M."/>
        </authorList>
    </citation>
    <scope>NUCLEOTIDE SEQUENCE [LARGE SCALE GENOMIC DNA]</scope>
</reference>
<evidence type="ECO:0000313" key="1">
    <source>
        <dbReference type="EMBL" id="CAI6349678.1"/>
    </source>
</evidence>
<proteinExistence type="predicted"/>
<name>A0AAV0W1L8_9HEMI</name>
<evidence type="ECO:0000313" key="2">
    <source>
        <dbReference type="Proteomes" id="UP001160148"/>
    </source>
</evidence>
<dbReference type="AlphaFoldDB" id="A0AAV0W1L8"/>
<dbReference type="Pfam" id="PF14924">
    <property type="entry name" value="MAP10_N"/>
    <property type="match status" value="1"/>
</dbReference>
<dbReference type="Proteomes" id="UP001160148">
    <property type="component" value="Unassembled WGS sequence"/>
</dbReference>